<reference evidence="1" key="1">
    <citation type="submission" date="2024-01" db="EMBL/GenBank/DDBJ databases">
        <title>Sequencing the genomes of a sandfly, Sergentomyia squamirostris, and its two endosymbionts.</title>
        <authorList>
            <person name="Itokawa K."/>
            <person name="Sanjoba C."/>
        </authorList>
    </citation>
    <scope>NUCLEOTIDE SEQUENCE</scope>
    <source>
        <strain evidence="1">RiSSQ</strain>
    </source>
</reference>
<accession>A0AAT9G803</accession>
<gene>
    <name evidence="1" type="ORF">DMENIID0002_05710</name>
</gene>
<organism evidence="1">
    <name type="scientific">Candidatus Tisiphia endosymbiont of Sergentomyia squamirostris</name>
    <dbReference type="NCBI Taxonomy" id="3113639"/>
    <lineage>
        <taxon>Bacteria</taxon>
        <taxon>Pseudomonadati</taxon>
        <taxon>Pseudomonadota</taxon>
        <taxon>Alphaproteobacteria</taxon>
        <taxon>Rickettsiales</taxon>
        <taxon>Rickettsiaceae</taxon>
        <taxon>Rickettsieae</taxon>
        <taxon>Candidatus Tisiphia</taxon>
    </lineage>
</organism>
<name>A0AAT9G803_9RICK</name>
<sequence>MQTILGIGKLTAVAILAESLDLDILIVLGSLLLMQDLHLNIEYLVHQLRGKVLYQRLVQLNYVKHYTFLL</sequence>
<dbReference type="EMBL" id="AP029170">
    <property type="protein sequence ID" value="BFD45925.1"/>
    <property type="molecule type" value="Genomic_DNA"/>
</dbReference>
<proteinExistence type="predicted"/>
<protein>
    <submittedName>
        <fullName evidence="1">Uncharacterized protein</fullName>
    </submittedName>
</protein>
<evidence type="ECO:0000313" key="1">
    <source>
        <dbReference type="EMBL" id="BFD45925.1"/>
    </source>
</evidence>
<dbReference type="AlphaFoldDB" id="A0AAT9G803"/>